<sequence>MKLILRAADVQIILNVCRTDSYRIIKEIKEDYPYSGLLTGSKIKIEDLAEHYKLKVEEICALLSEHEGP</sequence>
<proteinExistence type="predicted"/>
<gene>
    <name evidence="1" type="ORF">EGI31_04925</name>
</gene>
<dbReference type="Proteomes" id="UP001204144">
    <property type="component" value="Unassembled WGS sequence"/>
</dbReference>
<accession>A0AAE3GZZ1</accession>
<dbReference type="RefSeq" id="WP_255036045.1">
    <property type="nucleotide sequence ID" value="NZ_RJUF01000008.1"/>
</dbReference>
<dbReference type="AlphaFoldDB" id="A0AAE3GZZ1"/>
<comment type="caution">
    <text evidence="1">The sequence shown here is derived from an EMBL/GenBank/DDBJ whole genome shotgun (WGS) entry which is preliminary data.</text>
</comment>
<name>A0AAE3GZZ1_9BACT</name>
<protein>
    <submittedName>
        <fullName evidence="1">Uncharacterized protein</fullName>
    </submittedName>
</protein>
<organism evidence="1 2">
    <name type="scientific">Lacihabitans soyangensis</name>
    <dbReference type="NCBI Taxonomy" id="869394"/>
    <lineage>
        <taxon>Bacteria</taxon>
        <taxon>Pseudomonadati</taxon>
        <taxon>Bacteroidota</taxon>
        <taxon>Cytophagia</taxon>
        <taxon>Cytophagales</taxon>
        <taxon>Leadbetterellaceae</taxon>
        <taxon>Lacihabitans</taxon>
    </lineage>
</organism>
<reference evidence="1 2" key="1">
    <citation type="submission" date="2018-11" db="EMBL/GenBank/DDBJ databases">
        <title>Novel bacteria species description.</title>
        <authorList>
            <person name="Han J.-H."/>
        </authorList>
    </citation>
    <scope>NUCLEOTIDE SEQUENCE [LARGE SCALE GENOMIC DNA]</scope>
    <source>
        <strain evidence="1 2">KCTC23259</strain>
    </source>
</reference>
<keyword evidence="2" id="KW-1185">Reference proteome</keyword>
<dbReference type="EMBL" id="RJUF01000008">
    <property type="protein sequence ID" value="MCP9762288.1"/>
    <property type="molecule type" value="Genomic_DNA"/>
</dbReference>
<evidence type="ECO:0000313" key="1">
    <source>
        <dbReference type="EMBL" id="MCP9762288.1"/>
    </source>
</evidence>
<evidence type="ECO:0000313" key="2">
    <source>
        <dbReference type="Proteomes" id="UP001204144"/>
    </source>
</evidence>